<dbReference type="Pfam" id="PF13649">
    <property type="entry name" value="Methyltransf_25"/>
    <property type="match status" value="1"/>
</dbReference>
<feature type="domain" description="Methyltransferase" evidence="6">
    <location>
        <begin position="333"/>
        <end position="422"/>
    </location>
</feature>
<evidence type="ECO:0000256" key="4">
    <source>
        <dbReference type="ARBA" id="ARBA00022833"/>
    </source>
</evidence>
<keyword evidence="8" id="KW-1185">Reference proteome</keyword>
<feature type="region of interest" description="Disordered" evidence="5">
    <location>
        <begin position="263"/>
        <end position="299"/>
    </location>
</feature>
<evidence type="ECO:0000313" key="7">
    <source>
        <dbReference type="EMBL" id="SKC70259.1"/>
    </source>
</evidence>
<dbReference type="SUPFAM" id="SSF53335">
    <property type="entry name" value="S-adenosyl-L-methionine-dependent methyltransferases"/>
    <property type="match status" value="1"/>
</dbReference>
<dbReference type="CDD" id="cd02440">
    <property type="entry name" value="AdoMet_MTases"/>
    <property type="match status" value="1"/>
</dbReference>
<dbReference type="Gene3D" id="3.40.50.10320">
    <property type="entry name" value="LmbE-like"/>
    <property type="match status" value="1"/>
</dbReference>
<keyword evidence="1" id="KW-0489">Methyltransferase</keyword>
<dbReference type="PANTHER" id="PTHR43464:SF19">
    <property type="entry name" value="UBIQUINONE BIOSYNTHESIS O-METHYLTRANSFERASE, MITOCHONDRIAL"/>
    <property type="match status" value="1"/>
</dbReference>
<dbReference type="Pfam" id="PF02585">
    <property type="entry name" value="PIG-L"/>
    <property type="match status" value="1"/>
</dbReference>
<dbReference type="SUPFAM" id="SSF102588">
    <property type="entry name" value="LmbE-like"/>
    <property type="match status" value="1"/>
</dbReference>
<dbReference type="InterPro" id="IPR024078">
    <property type="entry name" value="LmbE-like_dom_sf"/>
</dbReference>
<feature type="compositionally biased region" description="Low complexity" evidence="5">
    <location>
        <begin position="263"/>
        <end position="289"/>
    </location>
</feature>
<dbReference type="InterPro" id="IPR041698">
    <property type="entry name" value="Methyltransf_25"/>
</dbReference>
<reference evidence="7 8" key="1">
    <citation type="submission" date="2017-02" db="EMBL/GenBank/DDBJ databases">
        <authorList>
            <person name="Varghese N."/>
            <person name="Submissions S."/>
        </authorList>
    </citation>
    <scope>NUCLEOTIDE SEQUENCE [LARGE SCALE GENOMIC DNA]</scope>
    <source>
        <strain evidence="7 8">VKM Ac-1787</strain>
    </source>
</reference>
<accession>A0ABY1LPB0</accession>
<evidence type="ECO:0000256" key="3">
    <source>
        <dbReference type="ARBA" id="ARBA00022691"/>
    </source>
</evidence>
<proteinExistence type="predicted"/>
<evidence type="ECO:0000259" key="6">
    <source>
        <dbReference type="Pfam" id="PF13649"/>
    </source>
</evidence>
<feature type="compositionally biased region" description="Basic and acidic residues" evidence="5">
    <location>
        <begin position="290"/>
        <end position="299"/>
    </location>
</feature>
<dbReference type="EMBL" id="FUZO01000002">
    <property type="protein sequence ID" value="SKC70259.1"/>
    <property type="molecule type" value="Genomic_DNA"/>
</dbReference>
<organism evidence="7 8">
    <name type="scientific">Plantibacter cousiniae</name>
    <name type="common">nom. nud.</name>
    <dbReference type="NCBI Taxonomy" id="199709"/>
    <lineage>
        <taxon>Bacteria</taxon>
        <taxon>Bacillati</taxon>
        <taxon>Actinomycetota</taxon>
        <taxon>Actinomycetes</taxon>
        <taxon>Micrococcales</taxon>
        <taxon>Microbacteriaceae</taxon>
        <taxon>Plantibacter</taxon>
    </lineage>
</organism>
<gene>
    <name evidence="7" type="ORF">SAMN06295973_3116</name>
</gene>
<name>A0ABY1LPB0_9MICO</name>
<evidence type="ECO:0000256" key="1">
    <source>
        <dbReference type="ARBA" id="ARBA00022603"/>
    </source>
</evidence>
<comment type="caution">
    <text evidence="7">The sequence shown here is derived from an EMBL/GenBank/DDBJ whole genome shotgun (WGS) entry which is preliminary data.</text>
</comment>
<dbReference type="PANTHER" id="PTHR43464">
    <property type="entry name" value="METHYLTRANSFERASE"/>
    <property type="match status" value="1"/>
</dbReference>
<keyword evidence="3" id="KW-0949">S-adenosyl-L-methionine</keyword>
<protein>
    <submittedName>
        <fullName evidence="7">N-acetylglucosaminyl deacetylase, LmbE family</fullName>
    </submittedName>
</protein>
<dbReference type="Gene3D" id="3.40.50.150">
    <property type="entry name" value="Vaccinia Virus protein VP39"/>
    <property type="match status" value="1"/>
</dbReference>
<evidence type="ECO:0000313" key="8">
    <source>
        <dbReference type="Proteomes" id="UP000190827"/>
    </source>
</evidence>
<evidence type="ECO:0000256" key="5">
    <source>
        <dbReference type="SAM" id="MobiDB-lite"/>
    </source>
</evidence>
<sequence>MPAFDHRDPGTSAAAWATRLHELDLPVWDGWRHATGVVVLSPHPDDESLGAGGLIAAAAAAGIPVEVLLVTLGEGSHPDSPTTTPEELAPRREAEFIDAVGRLHPTVGYEVLHIPDGGLDAERAGIAERLRAAVATAGSRPLIVAPWRGDGHRDHRIVGELATALATELDLALVEFPIWLWHWADTDDATLPWAEARIVPLDAAAHGAKIAAMDAYPSQTEPLSDAPGDEAIVDHHHLQHYARRFEVLFPNGRALDLAAGSDTDAGAAADTDADPAGTDAVTAATADATSRSKESFEDHYRDHPDGWDFGSWYEERKRRVLLAALPRQRYGSVLELGCATGVLTERLADRSDDVLGVDIAEAPLEIARRRVPAARFERGTLPDDWPSGAFDLVVMSEVGYYLSATDLDRVIDRLVGSLTPGGSIVACHWRHPDDHATTSAEFVHRRLLERWPGRRSIQHVEDDFLLDVLVPADEASIAAVDGLTG</sequence>
<dbReference type="InterPro" id="IPR029063">
    <property type="entry name" value="SAM-dependent_MTases_sf"/>
</dbReference>
<dbReference type="RefSeq" id="WP_079706804.1">
    <property type="nucleotide sequence ID" value="NZ_FUZO01000002.1"/>
</dbReference>
<keyword evidence="2" id="KW-0808">Transferase</keyword>
<evidence type="ECO:0000256" key="2">
    <source>
        <dbReference type="ARBA" id="ARBA00022679"/>
    </source>
</evidence>
<dbReference type="Proteomes" id="UP000190827">
    <property type="component" value="Unassembled WGS sequence"/>
</dbReference>
<dbReference type="InterPro" id="IPR003737">
    <property type="entry name" value="GlcNAc_PI_deacetylase-related"/>
</dbReference>
<keyword evidence="4" id="KW-0862">Zinc</keyword>